<evidence type="ECO:0000259" key="5">
    <source>
        <dbReference type="PROSITE" id="PS50977"/>
    </source>
</evidence>
<gene>
    <name evidence="6" type="ORF">FB471_2856</name>
</gene>
<dbReference type="Pfam" id="PF16925">
    <property type="entry name" value="TetR_C_13"/>
    <property type="match status" value="1"/>
</dbReference>
<reference evidence="6 7" key="1">
    <citation type="submission" date="2019-06" db="EMBL/GenBank/DDBJ databases">
        <title>Sequencing the genomes of 1000 actinobacteria strains.</title>
        <authorList>
            <person name="Klenk H.-P."/>
        </authorList>
    </citation>
    <scope>NUCLEOTIDE SEQUENCE [LARGE SCALE GENOMIC DNA]</scope>
    <source>
        <strain evidence="6 7">DSM 45679</strain>
    </source>
</reference>
<dbReference type="GO" id="GO:0003677">
    <property type="term" value="F:DNA binding"/>
    <property type="evidence" value="ECO:0007669"/>
    <property type="project" value="UniProtKB-UniRule"/>
</dbReference>
<dbReference type="Proteomes" id="UP000320876">
    <property type="component" value="Unassembled WGS sequence"/>
</dbReference>
<proteinExistence type="predicted"/>
<evidence type="ECO:0000256" key="3">
    <source>
        <dbReference type="ARBA" id="ARBA00023163"/>
    </source>
</evidence>
<dbReference type="PANTHER" id="PTHR47506">
    <property type="entry name" value="TRANSCRIPTIONAL REGULATORY PROTEIN"/>
    <property type="match status" value="1"/>
</dbReference>
<dbReference type="SUPFAM" id="SSF46689">
    <property type="entry name" value="Homeodomain-like"/>
    <property type="match status" value="1"/>
</dbReference>
<evidence type="ECO:0000256" key="1">
    <source>
        <dbReference type="ARBA" id="ARBA00023015"/>
    </source>
</evidence>
<feature type="domain" description="HTH tetR-type" evidence="5">
    <location>
        <begin position="9"/>
        <end position="69"/>
    </location>
</feature>
<keyword evidence="2 4" id="KW-0238">DNA-binding</keyword>
<dbReference type="RefSeq" id="WP_141998575.1">
    <property type="nucleotide sequence ID" value="NZ_VFML01000001.1"/>
</dbReference>
<evidence type="ECO:0000313" key="6">
    <source>
        <dbReference type="EMBL" id="TQJ03106.1"/>
    </source>
</evidence>
<organism evidence="6 7">
    <name type="scientific">Amycolatopsis cihanbeyliensis</name>
    <dbReference type="NCBI Taxonomy" id="1128664"/>
    <lineage>
        <taxon>Bacteria</taxon>
        <taxon>Bacillati</taxon>
        <taxon>Actinomycetota</taxon>
        <taxon>Actinomycetes</taxon>
        <taxon>Pseudonocardiales</taxon>
        <taxon>Pseudonocardiaceae</taxon>
        <taxon>Amycolatopsis</taxon>
    </lineage>
</organism>
<dbReference type="InterPro" id="IPR001647">
    <property type="entry name" value="HTH_TetR"/>
</dbReference>
<dbReference type="InterPro" id="IPR009057">
    <property type="entry name" value="Homeodomain-like_sf"/>
</dbReference>
<comment type="caution">
    <text evidence="6">The sequence shown here is derived from an EMBL/GenBank/DDBJ whole genome shotgun (WGS) entry which is preliminary data.</text>
</comment>
<dbReference type="PRINTS" id="PR00455">
    <property type="entry name" value="HTHTETR"/>
</dbReference>
<sequence length="205" mass="22004">MSPRGRPRGFDREAALTAAMHVFWERGYEGTSLTDLTAAMGIGSPSLYAAFGGKEALFREAVQLYGRTFGDRTADALGSQPTARAAIEAMLRNNATTYTDPDLPHGCMIVLSATNYTPSNIGVRDYLAELRRVTQEEIRRRLDRGVEDGDLPTGVDTAAMGAFYSTVLNGLSLQARDGYGAGELDAVIDTAMAAWDRCAEPAAGQ</sequence>
<dbReference type="Gene3D" id="1.10.10.60">
    <property type="entry name" value="Homeodomain-like"/>
    <property type="match status" value="1"/>
</dbReference>
<keyword evidence="1" id="KW-0805">Transcription regulation</keyword>
<dbReference type="Pfam" id="PF00440">
    <property type="entry name" value="TetR_N"/>
    <property type="match status" value="1"/>
</dbReference>
<protein>
    <submittedName>
        <fullName evidence="6">TetR family transcriptional regulator</fullName>
    </submittedName>
</protein>
<dbReference type="OrthoDB" id="9805134at2"/>
<dbReference type="PROSITE" id="PS50977">
    <property type="entry name" value="HTH_TETR_2"/>
    <property type="match status" value="1"/>
</dbReference>
<keyword evidence="3" id="KW-0804">Transcription</keyword>
<evidence type="ECO:0000313" key="7">
    <source>
        <dbReference type="Proteomes" id="UP000320876"/>
    </source>
</evidence>
<dbReference type="PANTHER" id="PTHR47506:SF1">
    <property type="entry name" value="HTH-TYPE TRANSCRIPTIONAL REGULATOR YJDC"/>
    <property type="match status" value="1"/>
</dbReference>
<accession>A0A542DJ60</accession>
<evidence type="ECO:0000256" key="2">
    <source>
        <dbReference type="ARBA" id="ARBA00023125"/>
    </source>
</evidence>
<name>A0A542DJ60_AMYCI</name>
<dbReference type="InterPro" id="IPR023772">
    <property type="entry name" value="DNA-bd_HTH_TetR-type_CS"/>
</dbReference>
<dbReference type="InterPro" id="IPR011075">
    <property type="entry name" value="TetR_C"/>
</dbReference>
<dbReference type="Gene3D" id="1.10.357.10">
    <property type="entry name" value="Tetracycline Repressor, domain 2"/>
    <property type="match status" value="1"/>
</dbReference>
<feature type="DNA-binding region" description="H-T-H motif" evidence="4">
    <location>
        <begin position="32"/>
        <end position="51"/>
    </location>
</feature>
<keyword evidence="7" id="KW-1185">Reference proteome</keyword>
<dbReference type="PROSITE" id="PS01081">
    <property type="entry name" value="HTH_TETR_1"/>
    <property type="match status" value="1"/>
</dbReference>
<dbReference type="SUPFAM" id="SSF48498">
    <property type="entry name" value="Tetracyclin repressor-like, C-terminal domain"/>
    <property type="match status" value="1"/>
</dbReference>
<evidence type="ECO:0000256" key="4">
    <source>
        <dbReference type="PROSITE-ProRule" id="PRU00335"/>
    </source>
</evidence>
<dbReference type="AlphaFoldDB" id="A0A542DJ60"/>
<dbReference type="InterPro" id="IPR036271">
    <property type="entry name" value="Tet_transcr_reg_TetR-rel_C_sf"/>
</dbReference>
<dbReference type="EMBL" id="VFML01000001">
    <property type="protein sequence ID" value="TQJ03106.1"/>
    <property type="molecule type" value="Genomic_DNA"/>
</dbReference>